<dbReference type="EMBL" id="UINC01037552">
    <property type="protein sequence ID" value="SVB33211.1"/>
    <property type="molecule type" value="Genomic_DNA"/>
</dbReference>
<name>A0A382D671_9ZZZZ</name>
<evidence type="ECO:0000313" key="1">
    <source>
        <dbReference type="EMBL" id="SVB33211.1"/>
    </source>
</evidence>
<proteinExistence type="predicted"/>
<accession>A0A382D671</accession>
<sequence>MLTTGLISGTTRGSGLPAWRCPSITAGTATTRYAP</sequence>
<feature type="non-terminal residue" evidence="1">
    <location>
        <position position="1"/>
    </location>
</feature>
<organism evidence="1">
    <name type="scientific">marine metagenome</name>
    <dbReference type="NCBI Taxonomy" id="408172"/>
    <lineage>
        <taxon>unclassified sequences</taxon>
        <taxon>metagenomes</taxon>
        <taxon>ecological metagenomes</taxon>
    </lineage>
</organism>
<gene>
    <name evidence="1" type="ORF">METZ01_LOCUS186065</name>
</gene>
<reference evidence="1" key="1">
    <citation type="submission" date="2018-05" db="EMBL/GenBank/DDBJ databases">
        <authorList>
            <person name="Lanie J.A."/>
            <person name="Ng W.-L."/>
            <person name="Kazmierczak K.M."/>
            <person name="Andrzejewski T.M."/>
            <person name="Davidsen T.M."/>
            <person name="Wayne K.J."/>
            <person name="Tettelin H."/>
            <person name="Glass J.I."/>
            <person name="Rusch D."/>
            <person name="Podicherti R."/>
            <person name="Tsui H.-C.T."/>
            <person name="Winkler M.E."/>
        </authorList>
    </citation>
    <scope>NUCLEOTIDE SEQUENCE</scope>
</reference>
<feature type="non-terminal residue" evidence="1">
    <location>
        <position position="35"/>
    </location>
</feature>
<dbReference type="AlphaFoldDB" id="A0A382D671"/>
<protein>
    <submittedName>
        <fullName evidence="1">Uncharacterized protein</fullName>
    </submittedName>
</protein>